<protein>
    <submittedName>
        <fullName evidence="1">Uncharacterized protein</fullName>
    </submittedName>
</protein>
<accession>A0ACB8UKL1</accession>
<dbReference type="Proteomes" id="UP001055072">
    <property type="component" value="Unassembled WGS sequence"/>
</dbReference>
<reference evidence="1" key="1">
    <citation type="journal article" date="2021" name="Environ. Microbiol.">
        <title>Gene family expansions and transcriptome signatures uncover fungal adaptations to wood decay.</title>
        <authorList>
            <person name="Hage H."/>
            <person name="Miyauchi S."/>
            <person name="Viragh M."/>
            <person name="Drula E."/>
            <person name="Min B."/>
            <person name="Chaduli D."/>
            <person name="Navarro D."/>
            <person name="Favel A."/>
            <person name="Norest M."/>
            <person name="Lesage-Meessen L."/>
            <person name="Balint B."/>
            <person name="Merenyi Z."/>
            <person name="de Eugenio L."/>
            <person name="Morin E."/>
            <person name="Martinez A.T."/>
            <person name="Baldrian P."/>
            <person name="Stursova M."/>
            <person name="Martinez M.J."/>
            <person name="Novotny C."/>
            <person name="Magnuson J.K."/>
            <person name="Spatafora J.W."/>
            <person name="Maurice S."/>
            <person name="Pangilinan J."/>
            <person name="Andreopoulos W."/>
            <person name="LaButti K."/>
            <person name="Hundley H."/>
            <person name="Na H."/>
            <person name="Kuo A."/>
            <person name="Barry K."/>
            <person name="Lipzen A."/>
            <person name="Henrissat B."/>
            <person name="Riley R."/>
            <person name="Ahrendt S."/>
            <person name="Nagy L.G."/>
            <person name="Grigoriev I.V."/>
            <person name="Martin F."/>
            <person name="Rosso M.N."/>
        </authorList>
    </citation>
    <scope>NUCLEOTIDE SEQUENCE</scope>
    <source>
        <strain evidence="1">CBS 384.51</strain>
    </source>
</reference>
<dbReference type="EMBL" id="MU274900">
    <property type="protein sequence ID" value="KAI0094881.1"/>
    <property type="molecule type" value="Genomic_DNA"/>
</dbReference>
<proteinExistence type="predicted"/>
<evidence type="ECO:0000313" key="1">
    <source>
        <dbReference type="EMBL" id="KAI0094881.1"/>
    </source>
</evidence>
<keyword evidence="2" id="KW-1185">Reference proteome</keyword>
<name>A0ACB8UKL1_9APHY</name>
<sequence>MSPSMSSTTSTTSEPTFQPSSSKAPNAVQRLKDRARYDEQTVYDILDTGLVAHVSFSTHRDDDDHIDDDEWPTVIPMAYTRIEHEIFLHGHLASRLLKALSEEGAKACITVTHVDGLVLALTPFHNSMNYRSVIVFGHARLIPDSEHERKIDALTAITNHPFRATSGDRWTDARPPSEADVKSTRVVSVPIEMASAKVRAGGPKDEKKDVENEDVIGRYWTGVIKSKQGWEAIQPGPYNRVAEPPQYVANLLK</sequence>
<gene>
    <name evidence="1" type="ORF">BDY19DRAFT_48794</name>
</gene>
<organism evidence="1 2">
    <name type="scientific">Irpex rosettiformis</name>
    <dbReference type="NCBI Taxonomy" id="378272"/>
    <lineage>
        <taxon>Eukaryota</taxon>
        <taxon>Fungi</taxon>
        <taxon>Dikarya</taxon>
        <taxon>Basidiomycota</taxon>
        <taxon>Agaricomycotina</taxon>
        <taxon>Agaricomycetes</taxon>
        <taxon>Polyporales</taxon>
        <taxon>Irpicaceae</taxon>
        <taxon>Irpex</taxon>
    </lineage>
</organism>
<comment type="caution">
    <text evidence="1">The sequence shown here is derived from an EMBL/GenBank/DDBJ whole genome shotgun (WGS) entry which is preliminary data.</text>
</comment>
<evidence type="ECO:0000313" key="2">
    <source>
        <dbReference type="Proteomes" id="UP001055072"/>
    </source>
</evidence>